<reference evidence="10 11" key="1">
    <citation type="submission" date="2012-10" db="EMBL/GenBank/DDBJ databases">
        <title>Genome sequencing and analysis of entomopathogenic fungi Beauveria bassiana D1-5.</title>
        <authorList>
            <person name="Li Q."/>
            <person name="Wang L."/>
            <person name="Zhang Z."/>
            <person name="Wang Q."/>
            <person name="Ren J."/>
            <person name="Wang M."/>
            <person name="Xu W."/>
            <person name="Wang J."/>
            <person name="Lu Y."/>
            <person name="Du Q."/>
            <person name="Sun Z."/>
        </authorList>
    </citation>
    <scope>NUCLEOTIDE SEQUENCE [LARGE SCALE GENOMIC DNA]</scope>
    <source>
        <strain evidence="10 11">D1-5</strain>
    </source>
</reference>
<evidence type="ECO:0000256" key="3">
    <source>
        <dbReference type="ARBA" id="ARBA00022448"/>
    </source>
</evidence>
<evidence type="ECO:0000256" key="7">
    <source>
        <dbReference type="ARBA" id="ARBA00023136"/>
    </source>
</evidence>
<evidence type="ECO:0000256" key="9">
    <source>
        <dbReference type="SAM" id="SignalP"/>
    </source>
</evidence>
<dbReference type="InterPro" id="IPR008407">
    <property type="entry name" value="Brnchd-chn_aa_trnsp_AzlD"/>
</dbReference>
<evidence type="ECO:0000256" key="4">
    <source>
        <dbReference type="ARBA" id="ARBA00022475"/>
    </source>
</evidence>
<dbReference type="AlphaFoldDB" id="A0A0A2VIF9"/>
<feature type="transmembrane region" description="Helical" evidence="8">
    <location>
        <begin position="173"/>
        <end position="193"/>
    </location>
</feature>
<keyword evidence="9" id="KW-0732">Signal</keyword>
<comment type="caution">
    <text evidence="10">The sequence shown here is derived from an EMBL/GenBank/DDBJ whole genome shotgun (WGS) entry which is preliminary data.</text>
</comment>
<comment type="subcellular location">
    <subcellularLocation>
        <location evidence="1">Cell membrane</location>
        <topology evidence="1">Multi-pass membrane protein</topology>
    </subcellularLocation>
</comment>
<feature type="chain" id="PRO_5001995595" evidence="9">
    <location>
        <begin position="22"/>
        <end position="280"/>
    </location>
</feature>
<dbReference type="EMBL" id="ANFO01000871">
    <property type="protein sequence ID" value="KGQ06102.1"/>
    <property type="molecule type" value="Genomic_DNA"/>
</dbReference>
<organism evidence="10 11">
    <name type="scientific">Beauveria bassiana D1-5</name>
    <dbReference type="NCBI Taxonomy" id="1245745"/>
    <lineage>
        <taxon>Eukaryota</taxon>
        <taxon>Fungi</taxon>
        <taxon>Dikarya</taxon>
        <taxon>Ascomycota</taxon>
        <taxon>Pezizomycotina</taxon>
        <taxon>Sordariomycetes</taxon>
        <taxon>Hypocreomycetidae</taxon>
        <taxon>Hypocreales</taxon>
        <taxon>Cordycipitaceae</taxon>
        <taxon>Beauveria</taxon>
    </lineage>
</organism>
<dbReference type="HOGENOM" id="CLU_065777_0_1_1"/>
<feature type="transmembrane region" description="Helical" evidence="8">
    <location>
        <begin position="93"/>
        <end position="114"/>
    </location>
</feature>
<evidence type="ECO:0000256" key="6">
    <source>
        <dbReference type="ARBA" id="ARBA00022989"/>
    </source>
</evidence>
<evidence type="ECO:0000256" key="8">
    <source>
        <dbReference type="SAM" id="Phobius"/>
    </source>
</evidence>
<dbReference type="GO" id="GO:0005886">
    <property type="term" value="C:plasma membrane"/>
    <property type="evidence" value="ECO:0007669"/>
    <property type="project" value="UniProtKB-SubCell"/>
</dbReference>
<proteinExistence type="inferred from homology"/>
<feature type="transmembrane region" description="Helical" evidence="8">
    <location>
        <begin position="260"/>
        <end position="279"/>
    </location>
</feature>
<dbReference type="Pfam" id="PF03591">
    <property type="entry name" value="AzlC"/>
    <property type="match status" value="1"/>
</dbReference>
<evidence type="ECO:0000256" key="2">
    <source>
        <dbReference type="ARBA" id="ARBA00010735"/>
    </source>
</evidence>
<evidence type="ECO:0000313" key="11">
    <source>
        <dbReference type="Proteomes" id="UP000030106"/>
    </source>
</evidence>
<keyword evidence="6 8" id="KW-1133">Transmembrane helix</keyword>
<gene>
    <name evidence="10" type="ORF">BBAD15_g8584</name>
</gene>
<dbReference type="Pfam" id="PF05437">
    <property type="entry name" value="AzlD"/>
    <property type="match status" value="1"/>
</dbReference>
<feature type="signal peptide" evidence="9">
    <location>
        <begin position="1"/>
        <end position="21"/>
    </location>
</feature>
<keyword evidence="5 8" id="KW-0812">Transmembrane</keyword>
<keyword evidence="7 8" id="KW-0472">Membrane</keyword>
<dbReference type="PANTHER" id="PTHR34979">
    <property type="entry name" value="INNER MEMBRANE PROTEIN YGAZ"/>
    <property type="match status" value="1"/>
</dbReference>
<protein>
    <submittedName>
        <fullName evidence="10">Branched-chain amino acid transport protein AzlC</fullName>
    </submittedName>
</protein>
<feature type="transmembrane region" description="Helical" evidence="8">
    <location>
        <begin position="214"/>
        <end position="232"/>
    </location>
</feature>
<accession>A0A0A2VIF9</accession>
<dbReference type="InterPro" id="IPR011606">
    <property type="entry name" value="Brnchd-chn_aa_trnsp_permease"/>
</dbReference>
<dbReference type="Proteomes" id="UP000030106">
    <property type="component" value="Unassembled WGS sequence"/>
</dbReference>
<keyword evidence="3" id="KW-0813">Transport</keyword>
<evidence type="ECO:0000313" key="10">
    <source>
        <dbReference type="EMBL" id="KGQ06102.1"/>
    </source>
</evidence>
<dbReference type="GO" id="GO:1903785">
    <property type="term" value="P:L-valine transmembrane transport"/>
    <property type="evidence" value="ECO:0007669"/>
    <property type="project" value="TreeGrafter"/>
</dbReference>
<keyword evidence="4" id="KW-1003">Cell membrane</keyword>
<name>A0A0A2VIF9_BEABA</name>
<evidence type="ECO:0000256" key="1">
    <source>
        <dbReference type="ARBA" id="ARBA00004651"/>
    </source>
</evidence>
<evidence type="ECO:0000256" key="5">
    <source>
        <dbReference type="ARBA" id="ARBA00022692"/>
    </source>
</evidence>
<comment type="similarity">
    <text evidence="2">Belongs to the AzlC family.</text>
</comment>
<dbReference type="PANTHER" id="PTHR34979:SF1">
    <property type="entry name" value="INNER MEMBRANE PROTEIN YGAZ"/>
    <property type="match status" value="1"/>
</dbReference>
<sequence>MAYGFPLWLPVLASFVVLAGASEFMFIGIIASGGNPFAAAMAGLLVNARHIPFGVAVRELVGTRLLSLLGCHIMNDESVVFGLSQATPEKRKAAYWLCGAGVALFWPAGTLLGAGVGSLLPSPEVIGLDAVFPAILLALSLNRGSHFTCRHAFRTRWAAGTAFHARPAGEEKIMTNTFTVLAGLAVLSAGTWLMRFSGAKLGSKLALSERSQKLLNDGATTLLFSVALATTFFEGAHFAGYARFAGVAVAVILAWRKVPLIFVIIAAALVTALLRVAGIH</sequence>